<dbReference type="GeneID" id="54548000"/>
<organism evidence="1 2">
    <name type="scientific">Westerdykella ornata</name>
    <dbReference type="NCBI Taxonomy" id="318751"/>
    <lineage>
        <taxon>Eukaryota</taxon>
        <taxon>Fungi</taxon>
        <taxon>Dikarya</taxon>
        <taxon>Ascomycota</taxon>
        <taxon>Pezizomycotina</taxon>
        <taxon>Dothideomycetes</taxon>
        <taxon>Pleosporomycetidae</taxon>
        <taxon>Pleosporales</taxon>
        <taxon>Sporormiaceae</taxon>
        <taxon>Westerdykella</taxon>
    </lineage>
</organism>
<dbReference type="Gene3D" id="3.40.50.150">
    <property type="entry name" value="Vaccinia Virus protein VP39"/>
    <property type="match status" value="1"/>
</dbReference>
<gene>
    <name evidence="1" type="ORF">EI97DRAFT_349689</name>
</gene>
<proteinExistence type="predicted"/>
<name>A0A6A6JBU9_WESOR</name>
<dbReference type="GO" id="GO:0008168">
    <property type="term" value="F:methyltransferase activity"/>
    <property type="evidence" value="ECO:0007669"/>
    <property type="project" value="UniProtKB-KW"/>
</dbReference>
<dbReference type="EMBL" id="ML986505">
    <property type="protein sequence ID" value="KAF2274051.1"/>
    <property type="molecule type" value="Genomic_DNA"/>
</dbReference>
<dbReference type="Proteomes" id="UP000800097">
    <property type="component" value="Unassembled WGS sequence"/>
</dbReference>
<dbReference type="InterPro" id="IPR029063">
    <property type="entry name" value="SAM-dependent_MTases_sf"/>
</dbReference>
<keyword evidence="1" id="KW-0489">Methyltransferase</keyword>
<dbReference type="PANTHER" id="PTHR43591:SF10">
    <property type="entry name" value="ABC TRANSMEMBRANE TYPE-1 DOMAIN-CONTAINING PROTEIN-RELATED"/>
    <property type="match status" value="1"/>
</dbReference>
<accession>A0A6A6JBU9</accession>
<dbReference type="AlphaFoldDB" id="A0A6A6JBU9"/>
<dbReference type="OrthoDB" id="2013972at2759"/>
<dbReference type="PANTHER" id="PTHR43591">
    <property type="entry name" value="METHYLTRANSFERASE"/>
    <property type="match status" value="1"/>
</dbReference>
<evidence type="ECO:0000313" key="2">
    <source>
        <dbReference type="Proteomes" id="UP000800097"/>
    </source>
</evidence>
<dbReference type="GO" id="GO:0032259">
    <property type="term" value="P:methylation"/>
    <property type="evidence" value="ECO:0007669"/>
    <property type="project" value="UniProtKB-KW"/>
</dbReference>
<keyword evidence="2" id="KW-1185">Reference proteome</keyword>
<sequence length="324" mass="36924">LVPDPNTESDTDSAFDSASNASTSIASSVLNYEYANGRRYHGYRSGAYILPNDETEQDRLDLLHHIFLLALGGQLFVAPLQPERIHRVLDVGTGTGIWALDFGDWYPGSEVIGTDLSPIQPHAVAPNVRFYIDDAESDWVYAPHERFDFIHLRGMAGAIRDWDRLVRQCYDNMQPGGWAEFQEPDAWFYSDDDSMERATNMMQWQILCNEAADKFGKPIRVGHFLKEKLENAGFVDVQERIIHIPLGAWPKDPKMKEIGRFQREHVSLGVEPYTYGFIGKVLGWTADECKVMTAKVVNEVRDRSLRVYVKFYFVCGRKPESAVH</sequence>
<dbReference type="CDD" id="cd02440">
    <property type="entry name" value="AdoMet_MTases"/>
    <property type="match status" value="1"/>
</dbReference>
<feature type="non-terminal residue" evidence="1">
    <location>
        <position position="324"/>
    </location>
</feature>
<feature type="non-terminal residue" evidence="1">
    <location>
        <position position="1"/>
    </location>
</feature>
<dbReference type="Pfam" id="PF13489">
    <property type="entry name" value="Methyltransf_23"/>
    <property type="match status" value="1"/>
</dbReference>
<evidence type="ECO:0000313" key="1">
    <source>
        <dbReference type="EMBL" id="KAF2274051.1"/>
    </source>
</evidence>
<protein>
    <submittedName>
        <fullName evidence="1">S-adenosyl-L-methionine-dependent methyltransferase</fullName>
    </submittedName>
</protein>
<reference evidence="1" key="1">
    <citation type="journal article" date="2020" name="Stud. Mycol.">
        <title>101 Dothideomycetes genomes: a test case for predicting lifestyles and emergence of pathogens.</title>
        <authorList>
            <person name="Haridas S."/>
            <person name="Albert R."/>
            <person name="Binder M."/>
            <person name="Bloem J."/>
            <person name="Labutti K."/>
            <person name="Salamov A."/>
            <person name="Andreopoulos B."/>
            <person name="Baker S."/>
            <person name="Barry K."/>
            <person name="Bills G."/>
            <person name="Bluhm B."/>
            <person name="Cannon C."/>
            <person name="Castanera R."/>
            <person name="Culley D."/>
            <person name="Daum C."/>
            <person name="Ezra D."/>
            <person name="Gonzalez J."/>
            <person name="Henrissat B."/>
            <person name="Kuo A."/>
            <person name="Liang C."/>
            <person name="Lipzen A."/>
            <person name="Lutzoni F."/>
            <person name="Magnuson J."/>
            <person name="Mondo S."/>
            <person name="Nolan M."/>
            <person name="Ohm R."/>
            <person name="Pangilinan J."/>
            <person name="Park H.-J."/>
            <person name="Ramirez L."/>
            <person name="Alfaro M."/>
            <person name="Sun H."/>
            <person name="Tritt A."/>
            <person name="Yoshinaga Y."/>
            <person name="Zwiers L.-H."/>
            <person name="Turgeon B."/>
            <person name="Goodwin S."/>
            <person name="Spatafora J."/>
            <person name="Crous P."/>
            <person name="Grigoriev I."/>
        </authorList>
    </citation>
    <scope>NUCLEOTIDE SEQUENCE</scope>
    <source>
        <strain evidence="1">CBS 379.55</strain>
    </source>
</reference>
<dbReference type="SUPFAM" id="SSF53335">
    <property type="entry name" value="S-adenosyl-L-methionine-dependent methyltransferases"/>
    <property type="match status" value="1"/>
</dbReference>
<dbReference type="RefSeq" id="XP_033651590.1">
    <property type="nucleotide sequence ID" value="XM_033794825.1"/>
</dbReference>
<keyword evidence="1" id="KW-0808">Transferase</keyword>